<keyword evidence="2" id="KW-0808">Transferase</keyword>
<dbReference type="SUPFAM" id="SSF55781">
    <property type="entry name" value="GAF domain-like"/>
    <property type="match status" value="1"/>
</dbReference>
<dbReference type="Gene3D" id="3.30.565.10">
    <property type="entry name" value="Histidine kinase-like ATPase, C-terminal domain"/>
    <property type="match status" value="1"/>
</dbReference>
<feature type="domain" description="Histidine kinase" evidence="8">
    <location>
        <begin position="615"/>
        <end position="828"/>
    </location>
</feature>
<dbReference type="Pfam" id="PF00989">
    <property type="entry name" value="PAS"/>
    <property type="match status" value="1"/>
</dbReference>
<dbReference type="InterPro" id="IPR003594">
    <property type="entry name" value="HATPase_dom"/>
</dbReference>
<dbReference type="SMART" id="SM00086">
    <property type="entry name" value="PAC"/>
    <property type="match status" value="2"/>
</dbReference>
<dbReference type="GO" id="GO:0016301">
    <property type="term" value="F:kinase activity"/>
    <property type="evidence" value="ECO:0007669"/>
    <property type="project" value="UniProtKB-KW"/>
</dbReference>
<evidence type="ECO:0000259" key="10">
    <source>
        <dbReference type="PROSITE" id="PS50113"/>
    </source>
</evidence>
<accession>A0A1H7PYY8</accession>
<dbReference type="GO" id="GO:0000160">
    <property type="term" value="P:phosphorelay signal transduction system"/>
    <property type="evidence" value="ECO:0007669"/>
    <property type="project" value="UniProtKB-KW"/>
</dbReference>
<evidence type="ECO:0000256" key="3">
    <source>
        <dbReference type="ARBA" id="ARBA00022741"/>
    </source>
</evidence>
<evidence type="ECO:0000313" key="12">
    <source>
        <dbReference type="Proteomes" id="UP000183894"/>
    </source>
</evidence>
<dbReference type="Pfam" id="PF13426">
    <property type="entry name" value="PAS_9"/>
    <property type="match status" value="1"/>
</dbReference>
<dbReference type="SMART" id="SM00065">
    <property type="entry name" value="GAF"/>
    <property type="match status" value="1"/>
</dbReference>
<dbReference type="InterPro" id="IPR029016">
    <property type="entry name" value="GAF-like_dom_sf"/>
</dbReference>
<evidence type="ECO:0000256" key="2">
    <source>
        <dbReference type="ARBA" id="ARBA00022679"/>
    </source>
</evidence>
<dbReference type="InterPro" id="IPR003018">
    <property type="entry name" value="GAF"/>
</dbReference>
<dbReference type="InterPro" id="IPR004358">
    <property type="entry name" value="Sig_transdc_His_kin-like_C"/>
</dbReference>
<dbReference type="InterPro" id="IPR000014">
    <property type="entry name" value="PAS"/>
</dbReference>
<dbReference type="GO" id="GO:0006355">
    <property type="term" value="P:regulation of DNA-templated transcription"/>
    <property type="evidence" value="ECO:0007669"/>
    <property type="project" value="InterPro"/>
</dbReference>
<dbReference type="SUPFAM" id="SSF55785">
    <property type="entry name" value="PYP-like sensor domain (PAS domain)"/>
    <property type="match status" value="2"/>
</dbReference>
<dbReference type="PRINTS" id="PR00344">
    <property type="entry name" value="BCTRLSENSOR"/>
</dbReference>
<dbReference type="InterPro" id="IPR001610">
    <property type="entry name" value="PAC"/>
</dbReference>
<keyword evidence="6" id="KW-0902">Two-component regulatory system</keyword>
<dbReference type="CDD" id="cd00075">
    <property type="entry name" value="HATPase"/>
    <property type="match status" value="1"/>
</dbReference>
<dbReference type="Pfam" id="PF02518">
    <property type="entry name" value="HATPase_c"/>
    <property type="match status" value="1"/>
</dbReference>
<keyword evidence="3" id="KW-0547">Nucleotide-binding</keyword>
<dbReference type="CDD" id="cd00130">
    <property type="entry name" value="PAS"/>
    <property type="match status" value="2"/>
</dbReference>
<dbReference type="InterPro" id="IPR000700">
    <property type="entry name" value="PAS-assoc_C"/>
</dbReference>
<evidence type="ECO:0000256" key="6">
    <source>
        <dbReference type="ARBA" id="ARBA00023012"/>
    </source>
</evidence>
<dbReference type="PROSITE" id="PS50112">
    <property type="entry name" value="PAS"/>
    <property type="match status" value="2"/>
</dbReference>
<keyword evidence="4" id="KW-0418">Kinase</keyword>
<dbReference type="Pfam" id="PF13185">
    <property type="entry name" value="GAF_2"/>
    <property type="match status" value="1"/>
</dbReference>
<sequence>MVSSKLVDFDWPDTQDVRSHRVTLLLAHRENRELLAEWIREETPHIPLVPDEEASFPVAEDGGDVSFGSTDSGTNRFDSDDSDTNLFDSDGDADFPRGDICIIDQRMVARHREWVLAQKRAANREFYPVLLVHSDDERQLKQWLWSLVDEAIAAPIRLPVFERRLNNLLERRRLSVAHAREFRTAEHQYRALFEASNDAIVVFDPIRDVIQESNRRATELLGYSRTQLKQLSPASLFSTDTERYRAFVEATLDTGRGWTDDLVVTRRDGTEIVTEVSVSVIEFDDSPRLVASIRNVTERHSQKLELERRRDELDELHSINRTLRKTTQAVARASCRSELEQKVCEQLANSDRYEFAWIGTADEESGEIVPRTVAGDAPEYLDSVTIRADDTPTGRGPAGTALRKGVVSIVQETQTDPAYEPWRHLATRYGVDAVAGVPIRHDDETYGVLTIYANEPNAFGEKERNVLADLGVTVGHAINALRAHRDAKRFEEAVEHAGHAIYIASGDGTIEYVNSAFEESTGYTREEVVGCHHSVLRTGEDNPSFHTELWESVSTGDTWQDETTGRRKDGRRQHIDQTVAPISTIGDEENYIVAVRMDITDERRRQQQLQTLHRVLRHNIRNELNVIRGYLDIVDEETPEGTAESAMSKIRSSTEELLQTSRQARRIEQTFVRSDDASESPSKQSFSSVVRAHCDLVRTRFSEATVEWSVPECGAAVDAEFGTALNEILTNAVRHNDSAAPTVICEASVENADATVTQAVVSVRDDGPGIPVHERRVLREGEETPLLHGSGLGLWLVNWILTELGGEVCIDDNDPRGTVVTMRLPLYDD</sequence>
<evidence type="ECO:0000256" key="4">
    <source>
        <dbReference type="ARBA" id="ARBA00022777"/>
    </source>
</evidence>
<evidence type="ECO:0000256" key="5">
    <source>
        <dbReference type="ARBA" id="ARBA00022840"/>
    </source>
</evidence>
<feature type="domain" description="PAS" evidence="9">
    <location>
        <begin position="486"/>
        <end position="530"/>
    </location>
</feature>
<protein>
    <submittedName>
        <fullName evidence="11">PAS domain S-box-containing protein</fullName>
    </submittedName>
</protein>
<dbReference type="PANTHER" id="PTHR43065">
    <property type="entry name" value="SENSOR HISTIDINE KINASE"/>
    <property type="match status" value="1"/>
</dbReference>
<dbReference type="InterPro" id="IPR036890">
    <property type="entry name" value="HATPase_C_sf"/>
</dbReference>
<dbReference type="InterPro" id="IPR035965">
    <property type="entry name" value="PAS-like_dom_sf"/>
</dbReference>
<dbReference type="PROSITE" id="PS50109">
    <property type="entry name" value="HIS_KIN"/>
    <property type="match status" value="1"/>
</dbReference>
<evidence type="ECO:0000259" key="9">
    <source>
        <dbReference type="PROSITE" id="PS50112"/>
    </source>
</evidence>
<dbReference type="NCBIfam" id="TIGR00229">
    <property type="entry name" value="sensory_box"/>
    <property type="match status" value="2"/>
</dbReference>
<name>A0A1H7PYY8_HALLR</name>
<dbReference type="Gene3D" id="3.30.450.40">
    <property type="match status" value="1"/>
</dbReference>
<dbReference type="SMART" id="SM00387">
    <property type="entry name" value="HATPase_c"/>
    <property type="match status" value="1"/>
</dbReference>
<dbReference type="InterPro" id="IPR005467">
    <property type="entry name" value="His_kinase_dom"/>
</dbReference>
<reference evidence="11 12" key="1">
    <citation type="submission" date="2016-10" db="EMBL/GenBank/DDBJ databases">
        <authorList>
            <person name="de Groot N.N."/>
        </authorList>
    </citation>
    <scope>NUCLEOTIDE SEQUENCE [LARGE SCALE GENOMIC DNA]</scope>
    <source>
        <strain evidence="11 12">CDM_5</strain>
    </source>
</reference>
<keyword evidence="1" id="KW-0597">Phosphoprotein</keyword>
<feature type="compositionally biased region" description="Polar residues" evidence="7">
    <location>
        <begin position="67"/>
        <end position="76"/>
    </location>
</feature>
<proteinExistence type="predicted"/>
<gene>
    <name evidence="11" type="ORF">SAMN04488691_104247</name>
</gene>
<dbReference type="GO" id="GO:0005524">
    <property type="term" value="F:ATP binding"/>
    <property type="evidence" value="ECO:0007669"/>
    <property type="project" value="UniProtKB-KW"/>
</dbReference>
<dbReference type="InterPro" id="IPR013767">
    <property type="entry name" value="PAS_fold"/>
</dbReference>
<feature type="domain" description="PAS" evidence="9">
    <location>
        <begin position="185"/>
        <end position="228"/>
    </location>
</feature>
<dbReference type="SUPFAM" id="SSF55874">
    <property type="entry name" value="ATPase domain of HSP90 chaperone/DNA topoisomerase II/histidine kinase"/>
    <property type="match status" value="1"/>
</dbReference>
<evidence type="ECO:0000313" key="11">
    <source>
        <dbReference type="EMBL" id="SEL40972.1"/>
    </source>
</evidence>
<keyword evidence="5" id="KW-0067">ATP-binding</keyword>
<evidence type="ECO:0000259" key="8">
    <source>
        <dbReference type="PROSITE" id="PS50109"/>
    </source>
</evidence>
<feature type="region of interest" description="Disordered" evidence="7">
    <location>
        <begin position="59"/>
        <end position="83"/>
    </location>
</feature>
<dbReference type="Proteomes" id="UP000183894">
    <property type="component" value="Unassembled WGS sequence"/>
</dbReference>
<dbReference type="PROSITE" id="PS50113">
    <property type="entry name" value="PAC"/>
    <property type="match status" value="1"/>
</dbReference>
<evidence type="ECO:0000256" key="7">
    <source>
        <dbReference type="SAM" id="MobiDB-lite"/>
    </source>
</evidence>
<dbReference type="Gene3D" id="3.30.450.20">
    <property type="entry name" value="PAS domain"/>
    <property type="match status" value="2"/>
</dbReference>
<organism evidence="11 12">
    <name type="scientific">Haloferax larsenii</name>
    <dbReference type="NCBI Taxonomy" id="302484"/>
    <lineage>
        <taxon>Archaea</taxon>
        <taxon>Methanobacteriati</taxon>
        <taxon>Methanobacteriota</taxon>
        <taxon>Stenosarchaea group</taxon>
        <taxon>Halobacteria</taxon>
        <taxon>Halobacteriales</taxon>
        <taxon>Haloferacaceae</taxon>
        <taxon>Haloferax</taxon>
    </lineage>
</organism>
<dbReference type="SMART" id="SM00091">
    <property type="entry name" value="PAS"/>
    <property type="match status" value="2"/>
</dbReference>
<feature type="domain" description="PAC" evidence="10">
    <location>
        <begin position="559"/>
        <end position="611"/>
    </location>
</feature>
<dbReference type="EMBL" id="FOAD01000004">
    <property type="protein sequence ID" value="SEL40972.1"/>
    <property type="molecule type" value="Genomic_DNA"/>
</dbReference>
<evidence type="ECO:0000256" key="1">
    <source>
        <dbReference type="ARBA" id="ARBA00022553"/>
    </source>
</evidence>
<dbReference type="AlphaFoldDB" id="A0A1H7PYY8"/>